<feature type="domain" description="CBS" evidence="3">
    <location>
        <begin position="96"/>
        <end position="154"/>
    </location>
</feature>
<dbReference type="AlphaFoldDB" id="K6DBJ4"/>
<organism evidence="4 5">
    <name type="scientific">Neobacillus bataviensis LMG 21833</name>
    <dbReference type="NCBI Taxonomy" id="1117379"/>
    <lineage>
        <taxon>Bacteria</taxon>
        <taxon>Bacillati</taxon>
        <taxon>Bacillota</taxon>
        <taxon>Bacilli</taxon>
        <taxon>Bacillales</taxon>
        <taxon>Bacillaceae</taxon>
        <taxon>Neobacillus</taxon>
    </lineage>
</organism>
<dbReference type="InterPro" id="IPR051257">
    <property type="entry name" value="Diverse_CBS-Domain"/>
</dbReference>
<dbReference type="PANTHER" id="PTHR43080">
    <property type="entry name" value="CBS DOMAIN-CONTAINING PROTEIN CBSX3, MITOCHONDRIAL"/>
    <property type="match status" value="1"/>
</dbReference>
<dbReference type="SUPFAM" id="SSF54631">
    <property type="entry name" value="CBS-domain pair"/>
    <property type="match status" value="1"/>
</dbReference>
<dbReference type="EMBL" id="AJLS01000127">
    <property type="protein sequence ID" value="EKN65684.1"/>
    <property type="molecule type" value="Genomic_DNA"/>
</dbReference>
<name>K6DBJ4_9BACI</name>
<dbReference type="Gene3D" id="3.10.580.10">
    <property type="entry name" value="CBS-domain"/>
    <property type="match status" value="1"/>
</dbReference>
<accession>K6DBJ4</accession>
<keyword evidence="5" id="KW-1185">Reference proteome</keyword>
<evidence type="ECO:0000313" key="4">
    <source>
        <dbReference type="EMBL" id="EKN65684.1"/>
    </source>
</evidence>
<evidence type="ECO:0000313" key="5">
    <source>
        <dbReference type="Proteomes" id="UP000006316"/>
    </source>
</evidence>
<evidence type="ECO:0000259" key="3">
    <source>
        <dbReference type="PROSITE" id="PS51371"/>
    </source>
</evidence>
<dbReference type="PROSITE" id="PS51371">
    <property type="entry name" value="CBS"/>
    <property type="match status" value="2"/>
</dbReference>
<dbReference type="Pfam" id="PF00571">
    <property type="entry name" value="CBS"/>
    <property type="match status" value="2"/>
</dbReference>
<dbReference type="InterPro" id="IPR046342">
    <property type="entry name" value="CBS_dom_sf"/>
</dbReference>
<dbReference type="PANTHER" id="PTHR43080:SF2">
    <property type="entry name" value="CBS DOMAIN-CONTAINING PROTEIN"/>
    <property type="match status" value="1"/>
</dbReference>
<evidence type="ECO:0000256" key="1">
    <source>
        <dbReference type="ARBA" id="ARBA00023122"/>
    </source>
</evidence>
<dbReference type="PATRIC" id="fig|1117379.3.peg.3907"/>
<dbReference type="InterPro" id="IPR000644">
    <property type="entry name" value="CBS_dom"/>
</dbReference>
<gene>
    <name evidence="4" type="ORF">BABA_18866</name>
</gene>
<dbReference type="eggNOG" id="COG0517">
    <property type="taxonomic scope" value="Bacteria"/>
</dbReference>
<sequence length="155" mass="17626">MKVREFMVKDVISVSPERSIKDVMALFVEKKIGGVPILKKDGTLLGMVTDGDILRAIKPVDRRIPDYFSFITYVAKEDMDNRLKELANTEISKIAKTHGIVTVFPEDDMRTVVELLSKHHFKKLPVVDEQNHVVGVISRGDVIRNIQQTIVHNME</sequence>
<dbReference type="OrthoDB" id="9790355at2"/>
<reference evidence="4 5" key="1">
    <citation type="journal article" date="2012" name="Front. Microbiol.">
        <title>Redundancy and modularity in membrane-associated dissimilatory nitrate reduction in Bacillus.</title>
        <authorList>
            <person name="Heylen K."/>
            <person name="Keltjens J."/>
        </authorList>
    </citation>
    <scope>NUCLEOTIDE SEQUENCE [LARGE SCALE GENOMIC DNA]</scope>
    <source>
        <strain evidence="5">LMG 21833T</strain>
    </source>
</reference>
<proteinExistence type="predicted"/>
<keyword evidence="1 2" id="KW-0129">CBS domain</keyword>
<protein>
    <recommendedName>
        <fullName evidence="3">CBS domain-containing protein</fullName>
    </recommendedName>
</protein>
<evidence type="ECO:0000256" key="2">
    <source>
        <dbReference type="PROSITE-ProRule" id="PRU00703"/>
    </source>
</evidence>
<feature type="domain" description="CBS" evidence="3">
    <location>
        <begin position="7"/>
        <end position="67"/>
    </location>
</feature>
<comment type="caution">
    <text evidence="4">The sequence shown here is derived from an EMBL/GenBank/DDBJ whole genome shotgun (WGS) entry which is preliminary data.</text>
</comment>
<dbReference type="Proteomes" id="UP000006316">
    <property type="component" value="Unassembled WGS sequence"/>
</dbReference>
<dbReference type="STRING" id="1117379.BABA_18866"/>
<dbReference type="RefSeq" id="WP_007086766.1">
    <property type="nucleotide sequence ID" value="NZ_AJLS01000127.1"/>
</dbReference>
<dbReference type="SMART" id="SM00116">
    <property type="entry name" value="CBS"/>
    <property type="match status" value="2"/>
</dbReference>